<keyword evidence="2" id="KW-1185">Reference proteome</keyword>
<dbReference type="Pfam" id="PF02752">
    <property type="entry name" value="Arrestin_C"/>
    <property type="match status" value="1"/>
</dbReference>
<dbReference type="InterPro" id="IPR014752">
    <property type="entry name" value="Arrestin-like_C"/>
</dbReference>
<dbReference type="WBParaSite" id="HCON_00101660-00001">
    <property type="protein sequence ID" value="HCON_00101660-00001"/>
    <property type="gene ID" value="HCON_00101660"/>
</dbReference>
<dbReference type="Proteomes" id="UP000025227">
    <property type="component" value="Unplaced"/>
</dbReference>
<dbReference type="InterPro" id="IPR050357">
    <property type="entry name" value="Arrestin_domain-protein"/>
</dbReference>
<evidence type="ECO:0000313" key="3">
    <source>
        <dbReference type="WBParaSite" id="HCON_00101660-00001"/>
    </source>
</evidence>
<dbReference type="PANTHER" id="PTHR11188:SF130">
    <property type="entry name" value="ARRESTIN C-TERMINAL-LIKE DOMAIN-CONTAINING PROTEIN"/>
    <property type="match status" value="1"/>
</dbReference>
<dbReference type="GO" id="GO:0005737">
    <property type="term" value="C:cytoplasm"/>
    <property type="evidence" value="ECO:0007669"/>
    <property type="project" value="TreeGrafter"/>
</dbReference>
<dbReference type="PANTHER" id="PTHR11188">
    <property type="entry name" value="ARRESTIN DOMAIN CONTAINING PROTEIN"/>
    <property type="match status" value="1"/>
</dbReference>
<dbReference type="OMA" id="PIWIGCT"/>
<protein>
    <submittedName>
        <fullName evidence="3">Arrestin_C domain-containing protein</fullName>
    </submittedName>
</protein>
<sequence>MWKRECKPINGEIWSEKGIYSFGETVRVSWRLKLYSTLEKVKLSLIQHFAQRNPSPDHPELFANQERILCMKETAIGNKESHHCEIVVPKDLPVTMAMTLWNVLVIKYELLFQVKMKGHKPYVDFRIPIIIASEPVKSRSGTPDVGMELYKRAQDIDDDTDDDDDQDSELGEALQEHQDFSVDIDSLELKGEQLSKTYARVGFTVNSKQPEALRSLRLLLQGEVRAGSVWYSFIRYKAHITSDSKSLFGPGQHSLNIQLPFKDSQYDSNILPPSLGEDIRYICRVSTSSWTANDVAEEVLLPVDRMVDTWAKEKFKPPYSEIIGAYGIEMDQRAFQRGKYAFVTVTGKVRRVRVSLEQQRRLRYPALSKDESYCHERIVAAIESPEDKDLWPKQWALRIPRNIPPSIEIAYWNVLVLNYALQIKLTLEDGHEHTHMVPIWIGCTDDKLPPPMIPTRIEKREASRRSNRSDNFLPEELPEFEVVETDETLHPPDWVDRFHDHMYY</sequence>
<dbReference type="SMART" id="SM01017">
    <property type="entry name" value="Arrestin_C"/>
    <property type="match status" value="1"/>
</dbReference>
<name>A0A7I4YHR9_HAECO</name>
<dbReference type="OrthoDB" id="5835966at2759"/>
<dbReference type="GO" id="GO:0015031">
    <property type="term" value="P:protein transport"/>
    <property type="evidence" value="ECO:0007669"/>
    <property type="project" value="TreeGrafter"/>
</dbReference>
<evidence type="ECO:0000313" key="2">
    <source>
        <dbReference type="Proteomes" id="UP000025227"/>
    </source>
</evidence>
<proteinExistence type="predicted"/>
<organism evidence="2 3">
    <name type="scientific">Haemonchus contortus</name>
    <name type="common">Barber pole worm</name>
    <dbReference type="NCBI Taxonomy" id="6289"/>
    <lineage>
        <taxon>Eukaryota</taxon>
        <taxon>Metazoa</taxon>
        <taxon>Ecdysozoa</taxon>
        <taxon>Nematoda</taxon>
        <taxon>Chromadorea</taxon>
        <taxon>Rhabditida</taxon>
        <taxon>Rhabditina</taxon>
        <taxon>Rhabditomorpha</taxon>
        <taxon>Strongyloidea</taxon>
        <taxon>Trichostrongylidae</taxon>
        <taxon>Haemonchus</taxon>
    </lineage>
</organism>
<dbReference type="Gene3D" id="2.60.40.640">
    <property type="match status" value="1"/>
</dbReference>
<accession>A0A7I4YHR9</accession>
<evidence type="ECO:0000259" key="1">
    <source>
        <dbReference type="SMART" id="SM01017"/>
    </source>
</evidence>
<reference evidence="3" key="1">
    <citation type="submission" date="2020-12" db="UniProtKB">
        <authorList>
            <consortium name="WormBaseParasite"/>
        </authorList>
    </citation>
    <scope>IDENTIFICATION</scope>
    <source>
        <strain evidence="3">MHco3</strain>
    </source>
</reference>
<dbReference type="AlphaFoldDB" id="A0A7I4YHR9"/>
<feature type="domain" description="Arrestin C-terminal-like" evidence="1">
    <location>
        <begin position="5"/>
        <end position="136"/>
    </location>
</feature>
<dbReference type="InterPro" id="IPR011022">
    <property type="entry name" value="Arrestin_C-like"/>
</dbReference>